<organism evidence="1">
    <name type="scientific">uncultured Sulfurovum sp</name>
    <dbReference type="NCBI Taxonomy" id="269237"/>
    <lineage>
        <taxon>Bacteria</taxon>
        <taxon>Pseudomonadati</taxon>
        <taxon>Campylobacterota</taxon>
        <taxon>Epsilonproteobacteria</taxon>
        <taxon>Campylobacterales</taxon>
        <taxon>Sulfurovaceae</taxon>
        <taxon>Sulfurovum</taxon>
        <taxon>environmental samples</taxon>
    </lineage>
</organism>
<sequence length="57" mass="6290">MKTPKEIFPSFELDMISISGGYTGASIDILDKMAVKRIEDEIKNIDGIKEMSTVVSP</sequence>
<proteinExistence type="predicted"/>
<dbReference type="Gene3D" id="3.30.70.1430">
    <property type="entry name" value="Multidrug efflux transporter AcrB pore domain"/>
    <property type="match status" value="1"/>
</dbReference>
<name>A0A6S6SAQ3_9BACT</name>
<reference evidence="1" key="1">
    <citation type="submission" date="2020-01" db="EMBL/GenBank/DDBJ databases">
        <authorList>
            <person name="Meier V. D."/>
            <person name="Meier V D."/>
        </authorList>
    </citation>
    <scope>NUCLEOTIDE SEQUENCE</scope>
    <source>
        <strain evidence="1">HLG_WM_MAG_03</strain>
    </source>
</reference>
<dbReference type="AlphaFoldDB" id="A0A6S6SAQ3"/>
<evidence type="ECO:0000313" key="1">
    <source>
        <dbReference type="EMBL" id="CAA6799683.1"/>
    </source>
</evidence>
<accession>A0A6S6SAQ3</accession>
<feature type="non-terminal residue" evidence="1">
    <location>
        <position position="57"/>
    </location>
</feature>
<gene>
    <name evidence="1" type="ORF">HELGO_WM31365</name>
</gene>
<dbReference type="EMBL" id="CACVAR010000055">
    <property type="protein sequence ID" value="CAA6799683.1"/>
    <property type="molecule type" value="Genomic_DNA"/>
</dbReference>
<protein>
    <submittedName>
        <fullName evidence="1">Multidrug efflux pump subunit AcrB</fullName>
    </submittedName>
</protein>
<dbReference type="SUPFAM" id="SSF82693">
    <property type="entry name" value="Multidrug efflux transporter AcrB pore domain, PN1, PN2, PC1 and PC2 subdomains"/>
    <property type="match status" value="1"/>
</dbReference>